<dbReference type="Pfam" id="PF03810">
    <property type="entry name" value="IBN_N"/>
    <property type="match status" value="1"/>
</dbReference>
<gene>
    <name evidence="8" type="ORF">WJX72_008531</name>
</gene>
<accession>A0AAW1PFP3</accession>
<evidence type="ECO:0000256" key="6">
    <source>
        <dbReference type="ARBA" id="ARBA00022927"/>
    </source>
</evidence>
<dbReference type="EMBL" id="JALJOR010000013">
    <property type="protein sequence ID" value="KAK9806952.1"/>
    <property type="molecule type" value="Genomic_DNA"/>
</dbReference>
<evidence type="ECO:0000256" key="4">
    <source>
        <dbReference type="ARBA" id="ARBA00022490"/>
    </source>
</evidence>
<dbReference type="InterPro" id="IPR016024">
    <property type="entry name" value="ARM-type_fold"/>
</dbReference>
<dbReference type="SUPFAM" id="SSF48371">
    <property type="entry name" value="ARM repeat"/>
    <property type="match status" value="1"/>
</dbReference>
<dbReference type="Pfam" id="PF13513">
    <property type="entry name" value="HEAT_EZ"/>
    <property type="match status" value="1"/>
</dbReference>
<name>A0AAW1PFP3_9CHLO</name>
<dbReference type="InterPro" id="IPR011989">
    <property type="entry name" value="ARM-like"/>
</dbReference>
<dbReference type="Gene3D" id="1.25.10.10">
    <property type="entry name" value="Leucine-rich Repeat Variant"/>
    <property type="match status" value="1"/>
</dbReference>
<evidence type="ECO:0000313" key="8">
    <source>
        <dbReference type="EMBL" id="KAK9806952.1"/>
    </source>
</evidence>
<evidence type="ECO:0000256" key="3">
    <source>
        <dbReference type="ARBA" id="ARBA00022448"/>
    </source>
</evidence>
<keyword evidence="5" id="KW-0677">Repeat</keyword>
<dbReference type="InterPro" id="IPR001494">
    <property type="entry name" value="Importin-beta_N"/>
</dbReference>
<dbReference type="Proteomes" id="UP001489004">
    <property type="component" value="Unassembled WGS sequence"/>
</dbReference>
<dbReference type="PANTHER" id="PTHR10527">
    <property type="entry name" value="IMPORTIN BETA"/>
    <property type="match status" value="1"/>
</dbReference>
<dbReference type="InterPro" id="IPR040122">
    <property type="entry name" value="Importin_beta"/>
</dbReference>
<feature type="domain" description="Importin N-terminal" evidence="7">
    <location>
        <begin position="25"/>
        <end position="105"/>
    </location>
</feature>
<evidence type="ECO:0000256" key="2">
    <source>
        <dbReference type="ARBA" id="ARBA00010907"/>
    </source>
</evidence>
<dbReference type="GO" id="GO:0006606">
    <property type="term" value="P:protein import into nucleus"/>
    <property type="evidence" value="ECO:0007669"/>
    <property type="project" value="InterPro"/>
</dbReference>
<organism evidence="8 9">
    <name type="scientific">[Myrmecia] bisecta</name>
    <dbReference type="NCBI Taxonomy" id="41462"/>
    <lineage>
        <taxon>Eukaryota</taxon>
        <taxon>Viridiplantae</taxon>
        <taxon>Chlorophyta</taxon>
        <taxon>core chlorophytes</taxon>
        <taxon>Trebouxiophyceae</taxon>
        <taxon>Trebouxiales</taxon>
        <taxon>Trebouxiaceae</taxon>
        <taxon>Myrmecia</taxon>
    </lineage>
</organism>
<keyword evidence="3" id="KW-0813">Transport</keyword>
<dbReference type="PROSITE" id="PS50166">
    <property type="entry name" value="IMPORTIN_B_NT"/>
    <property type="match status" value="1"/>
</dbReference>
<dbReference type="GO" id="GO:0031267">
    <property type="term" value="F:small GTPase binding"/>
    <property type="evidence" value="ECO:0007669"/>
    <property type="project" value="InterPro"/>
</dbReference>
<dbReference type="GO" id="GO:0005737">
    <property type="term" value="C:cytoplasm"/>
    <property type="evidence" value="ECO:0007669"/>
    <property type="project" value="UniProtKB-SubCell"/>
</dbReference>
<dbReference type="FunFam" id="1.25.10.10:FF:000027">
    <property type="entry name" value="Importin subunit beta-1"/>
    <property type="match status" value="1"/>
</dbReference>
<keyword evidence="9" id="KW-1185">Reference proteome</keyword>
<evidence type="ECO:0000256" key="1">
    <source>
        <dbReference type="ARBA" id="ARBA00004496"/>
    </source>
</evidence>
<evidence type="ECO:0000313" key="9">
    <source>
        <dbReference type="Proteomes" id="UP001489004"/>
    </source>
</evidence>
<dbReference type="SMART" id="SM00913">
    <property type="entry name" value="IBN_N"/>
    <property type="match status" value="1"/>
</dbReference>
<comment type="caution">
    <text evidence="8">The sequence shown here is derived from an EMBL/GenBank/DDBJ whole genome shotgun (WGS) entry which is preliminary data.</text>
</comment>
<reference evidence="8 9" key="1">
    <citation type="journal article" date="2024" name="Nat. Commun.">
        <title>Phylogenomics reveals the evolutionary origins of lichenization in chlorophyte algae.</title>
        <authorList>
            <person name="Puginier C."/>
            <person name="Libourel C."/>
            <person name="Otte J."/>
            <person name="Skaloud P."/>
            <person name="Haon M."/>
            <person name="Grisel S."/>
            <person name="Petersen M."/>
            <person name="Berrin J.G."/>
            <person name="Delaux P.M."/>
            <person name="Dal Grande F."/>
            <person name="Keller J."/>
        </authorList>
    </citation>
    <scope>NUCLEOTIDE SEQUENCE [LARGE SCALE GENOMIC DNA]</scope>
    <source>
        <strain evidence="8 9">SAG 2043</strain>
    </source>
</reference>
<dbReference type="InterPro" id="IPR058584">
    <property type="entry name" value="IMB1_TNPO1-like_TPR"/>
</dbReference>
<keyword evidence="4" id="KW-0963">Cytoplasm</keyword>
<evidence type="ECO:0000256" key="5">
    <source>
        <dbReference type="ARBA" id="ARBA00022737"/>
    </source>
</evidence>
<protein>
    <recommendedName>
        <fullName evidence="7">Importin N-terminal domain-containing protein</fullName>
    </recommendedName>
</protein>
<proteinExistence type="inferred from homology"/>
<comment type="similarity">
    <text evidence="2">Belongs to the importin beta family. Importin beta-1 subfamily.</text>
</comment>
<keyword evidence="6" id="KW-0653">Protein transport</keyword>
<sequence>MAQAVDITQILQHAQSPDANLRNQAEQQLNQFNAQNPAGYLLSLASELANGDKPHESRQIAGLLLKNSLDAPSEAKKAELAASWQAMDGGVKQQIKQALLATLASEVQVARHTTALVIAKVAAIELPGKQWPEMVPSLLGNMSVQPPNSGLKQATLETFGYICEEISKIETVVLEQEEINHILTAVVQGMRKEEADNSVRLAATTALFNALEFAQTNFENPDERNYLMQVICEGTISEAAKVREAAFECLVKIASLYYEKLPAYMQDIFNLTHKAAREDEEEVAKQAIEFWCTVSEEEIDLQSEIDDGDSTVVHHHFVKQALQPLVELLLQQVTKQEEDQDKDEGVWNISMAAGTCLGLVANVVGDEIVPLVMPYVQEYIHKSTSPEDWRWREAATFVFGSILEGPTEVQLASLVNMGLGFLLNAMKDTNSQVRHTTAWTIGRIFENLHGTEVTPPIINTQNLPQIVSVLLTSIRDEPHIAEKVCYALSQLAAGFKDAESTSLLSPYFKDIVAALLETAQRTCDVQEQSRLQLQAFEGINEVVRSASADTLPLVGQLIPLMLGKLGATFQQAADPNLKERNSELQGLLCGVLQVIVQKLSETDTTKAAVLQYADAIMEALLSVLASRGASIHEEAMLAVGALTYACGTQFIKYMDKFFPFLELGLINHQEWQVCQVTVGVLGDVCRAVEEQIFPYGDKIMQILLSNLQSNDVQRMVKPQILSCFGDVALAIGDRFDKYLPHVLQMLQSAQQLSVLQQQTGDEESFEYNNLLRHGIFEAYSGVFNGLSKEKVDAFLKPYAQSILDFEEYVFSDRENQDESVQRTAIALLGDIANQLSGVGALFAQKAFVQHFLQQGRQSGDPGLVEAANWANAAINKAIVSSSTTATSK</sequence>
<evidence type="ECO:0000259" key="7">
    <source>
        <dbReference type="PROSITE" id="PS50166"/>
    </source>
</evidence>
<dbReference type="AlphaFoldDB" id="A0AAW1PFP3"/>
<comment type="subcellular location">
    <subcellularLocation>
        <location evidence="1">Cytoplasm</location>
    </subcellularLocation>
</comment>
<dbReference type="Pfam" id="PF25574">
    <property type="entry name" value="TPR_IMB1"/>
    <property type="match status" value="1"/>
</dbReference>